<sequence>MKTLISLPPLFPSKALRKPAKISARARSSDDGIPADEVRVLAKFKSPPQRHPRARGLPPCGPPVRGVPPPPPRRPGEHPQHLLPPPDPHLHLLRRLRLPPLLPPGPVGVLGFGAGSAARLLSTSTRTARSTAGSSTRRSYPSPGSTSA</sequence>
<dbReference type="AlphaFoldDB" id="A0AAX6E5Y8"/>
<feature type="region of interest" description="Disordered" evidence="1">
    <location>
        <begin position="122"/>
        <end position="148"/>
    </location>
</feature>
<dbReference type="Proteomes" id="UP001140949">
    <property type="component" value="Unassembled WGS sequence"/>
</dbReference>
<feature type="compositionally biased region" description="Low complexity" evidence="1">
    <location>
        <begin position="122"/>
        <end position="139"/>
    </location>
</feature>
<proteinExistence type="predicted"/>
<protein>
    <submittedName>
        <fullName evidence="2">Uncharacterized protein</fullName>
    </submittedName>
</protein>
<feature type="region of interest" description="Disordered" evidence="1">
    <location>
        <begin position="43"/>
        <end position="90"/>
    </location>
</feature>
<gene>
    <name evidence="2" type="ORF">M6B38_207885</name>
</gene>
<name>A0AAX6E5Y8_IRIPA</name>
<organism evidence="2 3">
    <name type="scientific">Iris pallida</name>
    <name type="common">Sweet iris</name>
    <dbReference type="NCBI Taxonomy" id="29817"/>
    <lineage>
        <taxon>Eukaryota</taxon>
        <taxon>Viridiplantae</taxon>
        <taxon>Streptophyta</taxon>
        <taxon>Embryophyta</taxon>
        <taxon>Tracheophyta</taxon>
        <taxon>Spermatophyta</taxon>
        <taxon>Magnoliopsida</taxon>
        <taxon>Liliopsida</taxon>
        <taxon>Asparagales</taxon>
        <taxon>Iridaceae</taxon>
        <taxon>Iridoideae</taxon>
        <taxon>Irideae</taxon>
        <taxon>Iris</taxon>
    </lineage>
</organism>
<evidence type="ECO:0000313" key="3">
    <source>
        <dbReference type="Proteomes" id="UP001140949"/>
    </source>
</evidence>
<reference evidence="2" key="1">
    <citation type="journal article" date="2023" name="GigaByte">
        <title>Genome assembly of the bearded iris, Iris pallida Lam.</title>
        <authorList>
            <person name="Bruccoleri R.E."/>
            <person name="Oakeley E.J."/>
            <person name="Faust A.M.E."/>
            <person name="Altorfer M."/>
            <person name="Dessus-Babus S."/>
            <person name="Burckhardt D."/>
            <person name="Oertli M."/>
            <person name="Naumann U."/>
            <person name="Petersen F."/>
            <person name="Wong J."/>
        </authorList>
    </citation>
    <scope>NUCLEOTIDE SEQUENCE</scope>
    <source>
        <strain evidence="2">GSM-AAB239-AS_SAM_17_03QT</strain>
    </source>
</reference>
<reference evidence="2" key="2">
    <citation type="submission" date="2023-04" db="EMBL/GenBank/DDBJ databases">
        <authorList>
            <person name="Bruccoleri R.E."/>
            <person name="Oakeley E.J."/>
            <person name="Faust A.-M."/>
            <person name="Dessus-Babus S."/>
            <person name="Altorfer M."/>
            <person name="Burckhardt D."/>
            <person name="Oertli M."/>
            <person name="Naumann U."/>
            <person name="Petersen F."/>
            <person name="Wong J."/>
        </authorList>
    </citation>
    <scope>NUCLEOTIDE SEQUENCE</scope>
    <source>
        <strain evidence="2">GSM-AAB239-AS_SAM_17_03QT</strain>
        <tissue evidence="2">Leaf</tissue>
    </source>
</reference>
<feature type="compositionally biased region" description="Pro residues" evidence="1">
    <location>
        <begin position="59"/>
        <end position="73"/>
    </location>
</feature>
<keyword evidence="3" id="KW-1185">Reference proteome</keyword>
<evidence type="ECO:0000313" key="2">
    <source>
        <dbReference type="EMBL" id="KAJ6799401.1"/>
    </source>
</evidence>
<comment type="caution">
    <text evidence="2">The sequence shown here is derived from an EMBL/GenBank/DDBJ whole genome shotgun (WGS) entry which is preliminary data.</text>
</comment>
<accession>A0AAX6E5Y8</accession>
<dbReference type="EMBL" id="JANAVB010039818">
    <property type="protein sequence ID" value="KAJ6799401.1"/>
    <property type="molecule type" value="Genomic_DNA"/>
</dbReference>
<evidence type="ECO:0000256" key="1">
    <source>
        <dbReference type="SAM" id="MobiDB-lite"/>
    </source>
</evidence>